<name>A0AAD9TTM1_9ROSI</name>
<reference evidence="1" key="1">
    <citation type="journal article" date="2023" name="Plant J.">
        <title>Genome sequences and population genomics provide insights into the demographic history, inbreeding, and mutation load of two 'living fossil' tree species of Dipteronia.</title>
        <authorList>
            <person name="Feng Y."/>
            <person name="Comes H.P."/>
            <person name="Chen J."/>
            <person name="Zhu S."/>
            <person name="Lu R."/>
            <person name="Zhang X."/>
            <person name="Li P."/>
            <person name="Qiu J."/>
            <person name="Olsen K.M."/>
            <person name="Qiu Y."/>
        </authorList>
    </citation>
    <scope>NUCLEOTIDE SEQUENCE</scope>
    <source>
        <strain evidence="1">KIB01</strain>
    </source>
</reference>
<sequence length="339" mass="38692">MYMSRNMTYEELVSIVQTIVKYDMNKYITDLQSISINPETACGSNQLFTERSGIDGRENLCGVPPEVVYHGDIVGAQLEDEEPFETERCVRRVHRCSSTALDIAGISEVQPNKTTADSENATRWVIPGVESNSFGMGGSRNLCDENGKFLYFFMSLGASLRGFQRCIRPVIAFDGTHLLGRFGGTMFVATTQDGNEQKGYCRNNDKASRVYTELQYNQHMEELQNLHQNAHDYVIDAGPHKWSCVHYPDRRYRVMTINAAECINSCLKFAQQLPMLTLAEFIRNMLQRWFHNRHRAAQSIRHKLTDAAHLMILKRVDKCNIMTLNPVDWNIFSVKQAGK</sequence>
<proteinExistence type="predicted"/>
<dbReference type="EMBL" id="JANJYI010000007">
    <property type="protein sequence ID" value="KAK2642037.1"/>
    <property type="molecule type" value="Genomic_DNA"/>
</dbReference>
<accession>A0AAD9TTM1</accession>
<protein>
    <submittedName>
        <fullName evidence="1">Uncharacterized protein</fullName>
    </submittedName>
</protein>
<keyword evidence="2" id="KW-1185">Reference proteome</keyword>
<organism evidence="1 2">
    <name type="scientific">Dipteronia dyeriana</name>
    <dbReference type="NCBI Taxonomy" id="168575"/>
    <lineage>
        <taxon>Eukaryota</taxon>
        <taxon>Viridiplantae</taxon>
        <taxon>Streptophyta</taxon>
        <taxon>Embryophyta</taxon>
        <taxon>Tracheophyta</taxon>
        <taxon>Spermatophyta</taxon>
        <taxon>Magnoliopsida</taxon>
        <taxon>eudicotyledons</taxon>
        <taxon>Gunneridae</taxon>
        <taxon>Pentapetalae</taxon>
        <taxon>rosids</taxon>
        <taxon>malvids</taxon>
        <taxon>Sapindales</taxon>
        <taxon>Sapindaceae</taxon>
        <taxon>Hippocastanoideae</taxon>
        <taxon>Acereae</taxon>
        <taxon>Dipteronia</taxon>
    </lineage>
</organism>
<dbReference type="AlphaFoldDB" id="A0AAD9TTM1"/>
<dbReference type="PANTHER" id="PTHR31973:SF187">
    <property type="entry name" value="MUTATOR TRANSPOSASE MUDRA PROTEIN"/>
    <property type="match status" value="1"/>
</dbReference>
<evidence type="ECO:0000313" key="2">
    <source>
        <dbReference type="Proteomes" id="UP001280121"/>
    </source>
</evidence>
<comment type="caution">
    <text evidence="1">The sequence shown here is derived from an EMBL/GenBank/DDBJ whole genome shotgun (WGS) entry which is preliminary data.</text>
</comment>
<gene>
    <name evidence="1" type="ORF">Ddye_023800</name>
</gene>
<dbReference type="Proteomes" id="UP001280121">
    <property type="component" value="Unassembled WGS sequence"/>
</dbReference>
<evidence type="ECO:0000313" key="1">
    <source>
        <dbReference type="EMBL" id="KAK2642037.1"/>
    </source>
</evidence>
<dbReference type="PANTHER" id="PTHR31973">
    <property type="entry name" value="POLYPROTEIN, PUTATIVE-RELATED"/>
    <property type="match status" value="1"/>
</dbReference>